<name>A0A084VS06_ANOSI</name>
<dbReference type="Proteomes" id="UP000030765">
    <property type="component" value="Unassembled WGS sequence"/>
</dbReference>
<sequence>MAKGVLSSGEEEEEEKIKARPSGNHSRLPNGTPKGHRKLGVVFGVIKKRSFSPSPLEVFPCGRTRFRKSPYANPEEDLPLLSKP</sequence>
<dbReference type="EMBL" id="KE525036">
    <property type="protein sequence ID" value="KFB40750.1"/>
    <property type="molecule type" value="Genomic_DNA"/>
</dbReference>
<reference evidence="3" key="2">
    <citation type="submission" date="2020-05" db="UniProtKB">
        <authorList>
            <consortium name="EnsemblMetazoa"/>
        </authorList>
    </citation>
    <scope>IDENTIFICATION</scope>
</reference>
<proteinExistence type="predicted"/>
<dbReference type="EnsemblMetazoa" id="ASIC008177-RA">
    <property type="protein sequence ID" value="ASIC008177-PA"/>
    <property type="gene ID" value="ASIC008177"/>
</dbReference>
<feature type="region of interest" description="Disordered" evidence="1">
    <location>
        <begin position="1"/>
        <end position="37"/>
    </location>
</feature>
<evidence type="ECO:0000256" key="1">
    <source>
        <dbReference type="SAM" id="MobiDB-lite"/>
    </source>
</evidence>
<evidence type="ECO:0000313" key="2">
    <source>
        <dbReference type="EMBL" id="KFB40750.1"/>
    </source>
</evidence>
<organism evidence="2">
    <name type="scientific">Anopheles sinensis</name>
    <name type="common">Mosquito</name>
    <dbReference type="NCBI Taxonomy" id="74873"/>
    <lineage>
        <taxon>Eukaryota</taxon>
        <taxon>Metazoa</taxon>
        <taxon>Ecdysozoa</taxon>
        <taxon>Arthropoda</taxon>
        <taxon>Hexapoda</taxon>
        <taxon>Insecta</taxon>
        <taxon>Pterygota</taxon>
        <taxon>Neoptera</taxon>
        <taxon>Endopterygota</taxon>
        <taxon>Diptera</taxon>
        <taxon>Nematocera</taxon>
        <taxon>Culicoidea</taxon>
        <taxon>Culicidae</taxon>
        <taxon>Anophelinae</taxon>
        <taxon>Anopheles</taxon>
    </lineage>
</organism>
<protein>
    <submittedName>
        <fullName evidence="2 3">Uncharacterized protein</fullName>
    </submittedName>
</protein>
<dbReference type="EMBL" id="ATLV01015789">
    <property type="status" value="NOT_ANNOTATED_CDS"/>
    <property type="molecule type" value="Genomic_DNA"/>
</dbReference>
<dbReference type="VEuPathDB" id="VectorBase:ASIC008177"/>
<reference evidence="2 4" key="1">
    <citation type="journal article" date="2014" name="BMC Genomics">
        <title>Genome sequence of Anopheles sinensis provides insight into genetics basis of mosquito competence for malaria parasites.</title>
        <authorList>
            <person name="Zhou D."/>
            <person name="Zhang D."/>
            <person name="Ding G."/>
            <person name="Shi L."/>
            <person name="Hou Q."/>
            <person name="Ye Y."/>
            <person name="Xu Y."/>
            <person name="Zhou H."/>
            <person name="Xiong C."/>
            <person name="Li S."/>
            <person name="Yu J."/>
            <person name="Hong S."/>
            <person name="Yu X."/>
            <person name="Zou P."/>
            <person name="Chen C."/>
            <person name="Chang X."/>
            <person name="Wang W."/>
            <person name="Lv Y."/>
            <person name="Sun Y."/>
            <person name="Ma L."/>
            <person name="Shen B."/>
            <person name="Zhu C."/>
        </authorList>
    </citation>
    <scope>NUCLEOTIDE SEQUENCE [LARGE SCALE GENOMIC DNA]</scope>
</reference>
<accession>A0A084VS06</accession>
<evidence type="ECO:0000313" key="3">
    <source>
        <dbReference type="EnsemblMetazoa" id="ASIC008177-PA"/>
    </source>
</evidence>
<dbReference type="AlphaFoldDB" id="A0A084VS06"/>
<evidence type="ECO:0000313" key="4">
    <source>
        <dbReference type="Proteomes" id="UP000030765"/>
    </source>
</evidence>
<gene>
    <name evidence="2" type="ORF">ZHAS_00008177</name>
</gene>
<feature type="region of interest" description="Disordered" evidence="1">
    <location>
        <begin position="64"/>
        <end position="84"/>
    </location>
</feature>
<keyword evidence="4" id="KW-1185">Reference proteome</keyword>